<dbReference type="EMBL" id="CM029041">
    <property type="protein sequence ID" value="KAG2626967.1"/>
    <property type="molecule type" value="Genomic_DNA"/>
</dbReference>
<dbReference type="Proteomes" id="UP000823388">
    <property type="component" value="Chromosome 3K"/>
</dbReference>
<name>A0A8T0UXI7_PANVG</name>
<evidence type="ECO:0000256" key="1">
    <source>
        <dbReference type="SAM" id="MobiDB-lite"/>
    </source>
</evidence>
<comment type="caution">
    <text evidence="2">The sequence shown here is derived from an EMBL/GenBank/DDBJ whole genome shotgun (WGS) entry which is preliminary data.</text>
</comment>
<reference evidence="2" key="1">
    <citation type="submission" date="2020-05" db="EMBL/GenBank/DDBJ databases">
        <title>WGS assembly of Panicum virgatum.</title>
        <authorList>
            <person name="Lovell J.T."/>
            <person name="Jenkins J."/>
            <person name="Shu S."/>
            <person name="Juenger T.E."/>
            <person name="Schmutz J."/>
        </authorList>
    </citation>
    <scope>NUCLEOTIDE SEQUENCE</scope>
    <source>
        <strain evidence="2">AP13</strain>
    </source>
</reference>
<evidence type="ECO:0000313" key="2">
    <source>
        <dbReference type="EMBL" id="KAG2626967.1"/>
    </source>
</evidence>
<sequence>MCAGRCSSSLAGACEWKGSHINAPHPLQRPALSPQYPIPTSPSTVAASRRGRRLEGSRSFSNGLAEAGRGLSKLSRIATLRGAQPPPLSSPIGSDPIFGTDPHFHAGAGDGDRPSAPSPAAAPLCSSNPAPTAATLLKRAAGAGALHLPAASPPALGSSGARLLTALGSLSRPRPRPLAPSLRCGDVPAGSAGGSEQPRNHASALAQHAAPPPLLQNFRRLPPLPNFPPFIQLDIWIES</sequence>
<gene>
    <name evidence="2" type="ORF">PVAP13_3KG485344</name>
</gene>
<feature type="region of interest" description="Disordered" evidence="1">
    <location>
        <begin position="81"/>
        <end position="124"/>
    </location>
</feature>
<keyword evidence="3" id="KW-1185">Reference proteome</keyword>
<feature type="region of interest" description="Disordered" evidence="1">
    <location>
        <begin position="25"/>
        <end position="64"/>
    </location>
</feature>
<protein>
    <submittedName>
        <fullName evidence="2">Uncharacterized protein</fullName>
    </submittedName>
</protein>
<feature type="compositionally biased region" description="Low complexity" evidence="1">
    <location>
        <begin position="114"/>
        <end position="124"/>
    </location>
</feature>
<organism evidence="2 3">
    <name type="scientific">Panicum virgatum</name>
    <name type="common">Blackwell switchgrass</name>
    <dbReference type="NCBI Taxonomy" id="38727"/>
    <lineage>
        <taxon>Eukaryota</taxon>
        <taxon>Viridiplantae</taxon>
        <taxon>Streptophyta</taxon>
        <taxon>Embryophyta</taxon>
        <taxon>Tracheophyta</taxon>
        <taxon>Spermatophyta</taxon>
        <taxon>Magnoliopsida</taxon>
        <taxon>Liliopsida</taxon>
        <taxon>Poales</taxon>
        <taxon>Poaceae</taxon>
        <taxon>PACMAD clade</taxon>
        <taxon>Panicoideae</taxon>
        <taxon>Panicodae</taxon>
        <taxon>Paniceae</taxon>
        <taxon>Panicinae</taxon>
        <taxon>Panicum</taxon>
        <taxon>Panicum sect. Hiantes</taxon>
    </lineage>
</organism>
<feature type="region of interest" description="Disordered" evidence="1">
    <location>
        <begin position="170"/>
        <end position="206"/>
    </location>
</feature>
<accession>A0A8T0UXI7</accession>
<evidence type="ECO:0000313" key="3">
    <source>
        <dbReference type="Proteomes" id="UP000823388"/>
    </source>
</evidence>
<dbReference type="AlphaFoldDB" id="A0A8T0UXI7"/>
<proteinExistence type="predicted"/>